<name>A0A1W0WVQ7_HYPEX</name>
<sequence>MMAGEGGTSRLEHRILTFDEWKTNAPPTLVESICVAFLRNLPHFTEVRFGLLYLKPHVRIPVGTSDVLLEMYARMRHQVDFSPFADLKRTAEAEDDAFISIFFNPNGIQQSRLRRARLEDLKLTADVVNSLIRYHPDLEELNVAVNDMNGSVVESISGLEGRLCKLSFSNFDNIFADEMLRSFRTDEPEIGSPYKKRQYIINAPNLLTLGVKKKTKHTAGLFSTLLKPMTRLQHLDLSGSVVDNFTFLLGTLQKTLVSLCLHGVKITNADFKIITTLKRLKYLDISQTEILTDQTPDCLRILNDGLPELEYLDISYTCLCDPIYGVTTIDAKNRDCIPSSIEGLRGRKKPLEFLGLFQCRNGACQWNSIPALRVSGDANESQIVTSLQIYMFRARYLHKALNDAYRLLRYETCHRSQFILKLILDAMFMYPKSMRIQIAGSAALFYVVRNDGQNRSPKMDSYMRRQVIRAIVTAMGNNLNEQTMLRNGCLTICQFHIPNEVMFLYKDVVTVLLKMLRIAMLDEFLLRIGVLLLNSLACQVENEHKMMVGEMKAVETMIDIIEARLRDNSCDEVMEVSWSMMWNVTDETPKNCERFLDKSGMDLFLRCLKQFPDKGELLRNMMGLLGNVAEVQNLRCKLLVGQYIKVFSQLLDSTSDGIEVSYNACGVLAHVCSDGPTVWLIDSPTYEEIQNKMIDAINRWPMRSKRNINYRSFEPILRLIPASASPASQHWACWALANLTRVYPEKYCPLLEKERGLIRLQPVINDEIAARIDTKKLVQRVMQHHARFNERIPYDTWSDAEMDVSDVDIEMDTD</sequence>
<dbReference type="PANTHER" id="PTHR12904:SF23">
    <property type="entry name" value="PROTEIN ZER-1 HOMOLOG"/>
    <property type="match status" value="1"/>
</dbReference>
<dbReference type="SUPFAM" id="SSF52047">
    <property type="entry name" value="RNI-like"/>
    <property type="match status" value="1"/>
</dbReference>
<proteinExistence type="inferred from homology"/>
<comment type="similarity">
    <text evidence="1">Belongs to the zyg-11 family.</text>
</comment>
<dbReference type="Pfam" id="PF25013">
    <property type="entry name" value="LRR_Zer-1"/>
    <property type="match status" value="1"/>
</dbReference>
<evidence type="ECO:0000259" key="8">
    <source>
        <dbReference type="Pfam" id="PF25013"/>
    </source>
</evidence>
<dbReference type="OrthoDB" id="5783533at2759"/>
<dbReference type="Pfam" id="PF22964">
    <property type="entry name" value="ZER1-like_2nd"/>
    <property type="match status" value="1"/>
</dbReference>
<dbReference type="EMBL" id="MTYJ01000041">
    <property type="protein sequence ID" value="OQV19260.1"/>
    <property type="molecule type" value="Genomic_DNA"/>
</dbReference>
<keyword evidence="4" id="KW-0833">Ubl conjugation pathway</keyword>
<dbReference type="Proteomes" id="UP000192578">
    <property type="component" value="Unassembled WGS sequence"/>
</dbReference>
<evidence type="ECO:0000313" key="10">
    <source>
        <dbReference type="Proteomes" id="UP000192578"/>
    </source>
</evidence>
<evidence type="ECO:0000256" key="5">
    <source>
        <dbReference type="ARBA" id="ARBA00067612"/>
    </source>
</evidence>
<dbReference type="InterPro" id="IPR016024">
    <property type="entry name" value="ARM-type_fold"/>
</dbReference>
<evidence type="ECO:0000256" key="2">
    <source>
        <dbReference type="ARBA" id="ARBA00022614"/>
    </source>
</evidence>
<dbReference type="InterPro" id="IPR011989">
    <property type="entry name" value="ARM-like"/>
</dbReference>
<dbReference type="Gene3D" id="3.80.10.10">
    <property type="entry name" value="Ribonuclease Inhibitor"/>
    <property type="match status" value="1"/>
</dbReference>
<dbReference type="InterPro" id="IPR056845">
    <property type="entry name" value="LRR_Zer-1"/>
</dbReference>
<reference evidence="10" key="1">
    <citation type="submission" date="2017-01" db="EMBL/GenBank/DDBJ databases">
        <title>Comparative genomics of anhydrobiosis in the tardigrade Hypsibius dujardini.</title>
        <authorList>
            <person name="Yoshida Y."/>
            <person name="Koutsovoulos G."/>
            <person name="Laetsch D."/>
            <person name="Stevens L."/>
            <person name="Kumar S."/>
            <person name="Horikawa D."/>
            <person name="Ishino K."/>
            <person name="Komine S."/>
            <person name="Tomita M."/>
            <person name="Blaxter M."/>
            <person name="Arakawa K."/>
        </authorList>
    </citation>
    <scope>NUCLEOTIDE SEQUENCE [LARGE SCALE GENOMIC DNA]</scope>
    <source>
        <strain evidence="10">Z151</strain>
    </source>
</reference>
<dbReference type="SUPFAM" id="SSF48371">
    <property type="entry name" value="ARM repeat"/>
    <property type="match status" value="1"/>
</dbReference>
<evidence type="ECO:0000256" key="4">
    <source>
        <dbReference type="ARBA" id="ARBA00022786"/>
    </source>
</evidence>
<evidence type="ECO:0000256" key="1">
    <source>
        <dbReference type="ARBA" id="ARBA00009420"/>
    </source>
</evidence>
<keyword evidence="2" id="KW-0433">Leucine-rich repeat</keyword>
<evidence type="ECO:0000256" key="6">
    <source>
        <dbReference type="ARBA" id="ARBA00081214"/>
    </source>
</evidence>
<dbReference type="PANTHER" id="PTHR12904">
    <property type="match status" value="1"/>
</dbReference>
<feature type="domain" description="Zer-1-like leucine-rich repeats region" evidence="8">
    <location>
        <begin position="224"/>
        <end position="359"/>
    </location>
</feature>
<dbReference type="InterPro" id="IPR051341">
    <property type="entry name" value="Zyg-11_UBL_adapter"/>
</dbReference>
<accession>A0A1W0WVQ7</accession>
<dbReference type="AlphaFoldDB" id="A0A1W0WVQ7"/>
<protein>
    <recommendedName>
        <fullName evidence="5">Protein zer-1 homolog</fullName>
    </recommendedName>
    <alternativeName>
        <fullName evidence="6">Zyg-11 homolog B-like protein</fullName>
    </alternativeName>
</protein>
<dbReference type="FunFam" id="1.25.10.10:FF:000111">
    <property type="entry name" value="Protein zer-1 homolog"/>
    <property type="match status" value="1"/>
</dbReference>
<dbReference type="InterPro" id="IPR032675">
    <property type="entry name" value="LRR_dom_sf"/>
</dbReference>
<evidence type="ECO:0000259" key="7">
    <source>
        <dbReference type="Pfam" id="PF22964"/>
    </source>
</evidence>
<organism evidence="9 10">
    <name type="scientific">Hypsibius exemplaris</name>
    <name type="common">Freshwater tardigrade</name>
    <dbReference type="NCBI Taxonomy" id="2072580"/>
    <lineage>
        <taxon>Eukaryota</taxon>
        <taxon>Metazoa</taxon>
        <taxon>Ecdysozoa</taxon>
        <taxon>Tardigrada</taxon>
        <taxon>Eutardigrada</taxon>
        <taxon>Parachela</taxon>
        <taxon>Hypsibioidea</taxon>
        <taxon>Hypsibiidae</taxon>
        <taxon>Hypsibius</taxon>
    </lineage>
</organism>
<dbReference type="InterPro" id="IPR055142">
    <property type="entry name" value="ZER1-like_C"/>
</dbReference>
<keyword evidence="10" id="KW-1185">Reference proteome</keyword>
<dbReference type="GO" id="GO:0031462">
    <property type="term" value="C:Cul2-RING ubiquitin ligase complex"/>
    <property type="evidence" value="ECO:0007669"/>
    <property type="project" value="TreeGrafter"/>
</dbReference>
<feature type="domain" description="Protein zer-1 homolog-like C-terminal" evidence="7">
    <location>
        <begin position="428"/>
        <end position="784"/>
    </location>
</feature>
<evidence type="ECO:0000256" key="3">
    <source>
        <dbReference type="ARBA" id="ARBA00022737"/>
    </source>
</evidence>
<keyword evidence="3" id="KW-0677">Repeat</keyword>
<comment type="caution">
    <text evidence="9">The sequence shown here is derived from an EMBL/GenBank/DDBJ whole genome shotgun (WGS) entry which is preliminary data.</text>
</comment>
<dbReference type="Gene3D" id="1.25.10.10">
    <property type="entry name" value="Leucine-rich Repeat Variant"/>
    <property type="match status" value="1"/>
</dbReference>
<gene>
    <name evidence="9" type="ORF">BV898_06682</name>
</gene>
<evidence type="ECO:0000313" key="9">
    <source>
        <dbReference type="EMBL" id="OQV19260.1"/>
    </source>
</evidence>